<sequence>MSSVARTYPENRRREASSHLEFLCIVEADVYRWDHPGLEQGAQDPTGHGSTGRAPTGSEPSETDSPVKEDRLDQSDHVSAGVVTGTNTRYMDQLQKHKTRVSGFTKMLPDVPSNHPELHVFGGLTSIFSLLQPVHPTRLCSVSISLP</sequence>
<evidence type="ECO:0000256" key="1">
    <source>
        <dbReference type="SAM" id="MobiDB-lite"/>
    </source>
</evidence>
<comment type="caution">
    <text evidence="2">The sequence shown here is derived from an EMBL/GenBank/DDBJ whole genome shotgun (WGS) entry which is preliminary data.</text>
</comment>
<feature type="region of interest" description="Disordered" evidence="1">
    <location>
        <begin position="36"/>
        <end position="87"/>
    </location>
</feature>
<feature type="compositionally biased region" description="Basic and acidic residues" evidence="1">
    <location>
        <begin position="65"/>
        <end position="76"/>
    </location>
</feature>
<dbReference type="EMBL" id="JAHRIO010003566">
    <property type="protein sequence ID" value="MEQ2159831.1"/>
    <property type="molecule type" value="Genomic_DNA"/>
</dbReference>
<protein>
    <submittedName>
        <fullName evidence="2">Uncharacterized protein</fullName>
    </submittedName>
</protein>
<keyword evidence="3" id="KW-1185">Reference proteome</keyword>
<accession>A0ABV0ML47</accession>
<organism evidence="2 3">
    <name type="scientific">Goodea atripinnis</name>
    <dbReference type="NCBI Taxonomy" id="208336"/>
    <lineage>
        <taxon>Eukaryota</taxon>
        <taxon>Metazoa</taxon>
        <taxon>Chordata</taxon>
        <taxon>Craniata</taxon>
        <taxon>Vertebrata</taxon>
        <taxon>Euteleostomi</taxon>
        <taxon>Actinopterygii</taxon>
        <taxon>Neopterygii</taxon>
        <taxon>Teleostei</taxon>
        <taxon>Neoteleostei</taxon>
        <taxon>Acanthomorphata</taxon>
        <taxon>Ovalentaria</taxon>
        <taxon>Atherinomorphae</taxon>
        <taxon>Cyprinodontiformes</taxon>
        <taxon>Goodeidae</taxon>
        <taxon>Goodea</taxon>
    </lineage>
</organism>
<evidence type="ECO:0000313" key="3">
    <source>
        <dbReference type="Proteomes" id="UP001476798"/>
    </source>
</evidence>
<reference evidence="2 3" key="1">
    <citation type="submission" date="2021-06" db="EMBL/GenBank/DDBJ databases">
        <authorList>
            <person name="Palmer J.M."/>
        </authorList>
    </citation>
    <scope>NUCLEOTIDE SEQUENCE [LARGE SCALE GENOMIC DNA]</scope>
    <source>
        <strain evidence="2 3">GA_2019</strain>
        <tissue evidence="2">Muscle</tissue>
    </source>
</reference>
<proteinExistence type="predicted"/>
<gene>
    <name evidence="2" type="ORF">GOODEAATRI_027359</name>
</gene>
<dbReference type="Proteomes" id="UP001476798">
    <property type="component" value="Unassembled WGS sequence"/>
</dbReference>
<evidence type="ECO:0000313" key="2">
    <source>
        <dbReference type="EMBL" id="MEQ2159831.1"/>
    </source>
</evidence>
<name>A0ABV0ML47_9TELE</name>